<name>A6FXZ7_9BACT</name>
<reference evidence="1 2" key="1">
    <citation type="submission" date="2007-06" db="EMBL/GenBank/DDBJ databases">
        <authorList>
            <person name="Shimkets L."/>
            <person name="Ferriera S."/>
            <person name="Johnson J."/>
            <person name="Kravitz S."/>
            <person name="Beeson K."/>
            <person name="Sutton G."/>
            <person name="Rogers Y.-H."/>
            <person name="Friedman R."/>
            <person name="Frazier M."/>
            <person name="Venter J.C."/>
        </authorList>
    </citation>
    <scope>NUCLEOTIDE SEQUENCE [LARGE SCALE GENOMIC DNA]</scope>
    <source>
        <strain evidence="1 2">SIR-1</strain>
    </source>
</reference>
<evidence type="ECO:0000313" key="1">
    <source>
        <dbReference type="EMBL" id="EDM81376.1"/>
    </source>
</evidence>
<gene>
    <name evidence="1" type="ORF">PPSIR1_39335</name>
</gene>
<comment type="caution">
    <text evidence="1">The sequence shown here is derived from an EMBL/GenBank/DDBJ whole genome shotgun (WGS) entry which is preliminary data.</text>
</comment>
<keyword evidence="2" id="KW-1185">Reference proteome</keyword>
<protein>
    <submittedName>
        <fullName evidence="1">Uncharacterized protein</fullName>
    </submittedName>
</protein>
<proteinExistence type="predicted"/>
<organism evidence="1 2">
    <name type="scientific">Plesiocystis pacifica SIR-1</name>
    <dbReference type="NCBI Taxonomy" id="391625"/>
    <lineage>
        <taxon>Bacteria</taxon>
        <taxon>Pseudomonadati</taxon>
        <taxon>Myxococcota</taxon>
        <taxon>Polyangia</taxon>
        <taxon>Nannocystales</taxon>
        <taxon>Nannocystaceae</taxon>
        <taxon>Plesiocystis</taxon>
    </lineage>
</organism>
<dbReference type="Proteomes" id="UP000005801">
    <property type="component" value="Unassembled WGS sequence"/>
</dbReference>
<dbReference type="AlphaFoldDB" id="A6FXZ7"/>
<evidence type="ECO:0000313" key="2">
    <source>
        <dbReference type="Proteomes" id="UP000005801"/>
    </source>
</evidence>
<dbReference type="STRING" id="391625.PPSIR1_39335"/>
<dbReference type="RefSeq" id="WP_006969346.1">
    <property type="nucleotide sequence ID" value="NZ_ABCS01000003.1"/>
</dbReference>
<sequence>MVEAKQGIESNIVTLGIIKDDSPDHLLFIDLFTHGAVGQITASSYDTFFADAIEGLSGACDEFVPPR</sequence>
<dbReference type="EMBL" id="ABCS01000003">
    <property type="protein sequence ID" value="EDM81376.1"/>
    <property type="molecule type" value="Genomic_DNA"/>
</dbReference>
<accession>A6FXZ7</accession>